<reference evidence="2 3" key="1">
    <citation type="submission" date="2011-01" db="EMBL/GenBank/DDBJ databases">
        <title>Whole genome sequence of Amphibacillus xylinus NBRC 15112.</title>
        <authorList>
            <person name="Nakazawa H."/>
            <person name="Katano Y."/>
            <person name="Nakamura S."/>
            <person name="Sasagawa M."/>
            <person name="Fukada J."/>
            <person name="Arai T."/>
            <person name="Sasakura N."/>
            <person name="Mochizuki D."/>
            <person name="Hosoyama A."/>
            <person name="Harada K."/>
            <person name="Horikawa H."/>
            <person name="Kato Y."/>
            <person name="Harada T."/>
            <person name="Sasaki K."/>
            <person name="Sekiguchi M."/>
            <person name="Hodoyama M."/>
            <person name="Nishiko R."/>
            <person name="Narita H."/>
            <person name="Hanamaki A."/>
            <person name="Hata C."/>
            <person name="Konno Y."/>
            <person name="Niimura Y."/>
            <person name="Yamazaki S."/>
            <person name="Fujita N."/>
        </authorList>
    </citation>
    <scope>NUCLEOTIDE SEQUENCE [LARGE SCALE GENOMIC DNA]</scope>
    <source>
        <strain evidence="3">ATCC 51415 / DSM 6626 / JCM 7361 / LMG 17667 / NBRC 15112 / Ep01</strain>
    </source>
</reference>
<dbReference type="PANTHER" id="PTHR34386:SF1">
    <property type="entry name" value="GLUTAREDOXIN-LIKE PROTEIN NRDH"/>
    <property type="match status" value="1"/>
</dbReference>
<gene>
    <name evidence="2" type="primary">nrdH</name>
    <name evidence="2" type="ordered locus">AXY_13060</name>
</gene>
<dbReference type="eggNOG" id="COG0695">
    <property type="taxonomic scope" value="Bacteria"/>
</dbReference>
<keyword evidence="3" id="KW-1185">Reference proteome</keyword>
<dbReference type="InterPro" id="IPR051548">
    <property type="entry name" value="Grx-like_ET"/>
</dbReference>
<dbReference type="AlphaFoldDB" id="K0J7I3"/>
<dbReference type="PANTHER" id="PTHR34386">
    <property type="entry name" value="GLUTAREDOXIN"/>
    <property type="match status" value="1"/>
</dbReference>
<dbReference type="KEGG" id="axl:AXY_13060"/>
<evidence type="ECO:0000313" key="3">
    <source>
        <dbReference type="Proteomes" id="UP000006294"/>
    </source>
</evidence>
<evidence type="ECO:0000313" key="2">
    <source>
        <dbReference type="EMBL" id="BAM47438.1"/>
    </source>
</evidence>
<evidence type="ECO:0000259" key="1">
    <source>
        <dbReference type="PROSITE" id="PS50404"/>
    </source>
</evidence>
<dbReference type="GO" id="GO:0045454">
    <property type="term" value="P:cell redox homeostasis"/>
    <property type="evidence" value="ECO:0007669"/>
    <property type="project" value="TreeGrafter"/>
</dbReference>
<dbReference type="SUPFAM" id="SSF52833">
    <property type="entry name" value="Thioredoxin-like"/>
    <property type="match status" value="1"/>
</dbReference>
<dbReference type="Gene3D" id="3.40.30.10">
    <property type="entry name" value="Glutaredoxin"/>
    <property type="match status" value="1"/>
</dbReference>
<accession>K0J7I3</accession>
<dbReference type="InterPro" id="IPR004045">
    <property type="entry name" value="Glutathione_S-Trfase_N"/>
</dbReference>
<sequence length="73" mass="8392">MEVIVYSKSGCPECVFTKKFLEEENILYKEKRVDQNKAYLDEVIELGFSSLPVVKIGDQIFSGYQPDKLQTLV</sequence>
<feature type="domain" description="GST N-terminal" evidence="1">
    <location>
        <begin position="1"/>
        <end position="73"/>
    </location>
</feature>
<dbReference type="Proteomes" id="UP000006294">
    <property type="component" value="Chromosome"/>
</dbReference>
<dbReference type="GO" id="GO:0009055">
    <property type="term" value="F:electron transfer activity"/>
    <property type="evidence" value="ECO:0007669"/>
    <property type="project" value="TreeGrafter"/>
</dbReference>
<organism evidence="2 3">
    <name type="scientific">Amphibacillus xylanus (strain ATCC 51415 / DSM 6626 / JCM 7361 / LMG 17667 / NBRC 15112 / Ep01)</name>
    <dbReference type="NCBI Taxonomy" id="698758"/>
    <lineage>
        <taxon>Bacteria</taxon>
        <taxon>Bacillati</taxon>
        <taxon>Bacillota</taxon>
        <taxon>Bacilli</taxon>
        <taxon>Bacillales</taxon>
        <taxon>Bacillaceae</taxon>
        <taxon>Amphibacillus</taxon>
    </lineage>
</organism>
<proteinExistence type="predicted"/>
<dbReference type="Pfam" id="PF00462">
    <property type="entry name" value="Glutaredoxin"/>
    <property type="match status" value="1"/>
</dbReference>
<name>K0J7I3_AMPXN</name>
<dbReference type="OrthoDB" id="9795531at2"/>
<dbReference type="CDD" id="cd02976">
    <property type="entry name" value="NrdH"/>
    <property type="match status" value="1"/>
</dbReference>
<dbReference type="InterPro" id="IPR002109">
    <property type="entry name" value="Glutaredoxin"/>
</dbReference>
<dbReference type="PROSITE" id="PS51354">
    <property type="entry name" value="GLUTAREDOXIN_2"/>
    <property type="match status" value="1"/>
</dbReference>
<dbReference type="HOGENOM" id="CLU_026126_9_0_9"/>
<dbReference type="EMBL" id="AP012050">
    <property type="protein sequence ID" value="BAM47438.1"/>
    <property type="molecule type" value="Genomic_DNA"/>
</dbReference>
<dbReference type="PROSITE" id="PS50404">
    <property type="entry name" value="GST_NTER"/>
    <property type="match status" value="1"/>
</dbReference>
<dbReference type="RefSeq" id="WP_015010042.1">
    <property type="nucleotide sequence ID" value="NC_018704.1"/>
</dbReference>
<dbReference type="STRING" id="698758.AXY_13060"/>
<protein>
    <submittedName>
        <fullName evidence="2">Glutaredoxin-like protein NrdH</fullName>
    </submittedName>
</protein>
<dbReference type="InterPro" id="IPR036249">
    <property type="entry name" value="Thioredoxin-like_sf"/>
</dbReference>